<dbReference type="RefSeq" id="WP_147933492.1">
    <property type="nucleotide sequence ID" value="NZ_VPFD01000003.1"/>
</dbReference>
<gene>
    <name evidence="1" type="ORF">FVD38_03180</name>
</gene>
<accession>A0A5C7G6L3</accession>
<dbReference type="Proteomes" id="UP000321413">
    <property type="component" value="Unassembled WGS sequence"/>
</dbReference>
<dbReference type="Pfam" id="PF07963">
    <property type="entry name" value="N_methyl"/>
    <property type="match status" value="1"/>
</dbReference>
<dbReference type="EMBL" id="VPFD01000003">
    <property type="protein sequence ID" value="TXG01591.1"/>
    <property type="molecule type" value="Genomic_DNA"/>
</dbReference>
<protein>
    <submittedName>
        <fullName evidence="1">Prepilin-type N-terminal cleavage/methylation domain-containing protein</fullName>
    </submittedName>
</protein>
<evidence type="ECO:0000313" key="2">
    <source>
        <dbReference type="Proteomes" id="UP000321413"/>
    </source>
</evidence>
<name>A0A5C7G6L3_9BURK</name>
<sequence>MSIKRMAGMTLVELIIAIVIVGTALAGLVAVYNRANVASADPLITQQMLAIAETMMEEVMLKPYLTDGGNAAQPADRADYTEIDHYNKYATAGGIVAVDGSAVAGLDRYDVAVSVTPTTLTNIADTADARRIQVVVTERGGQQLQLTGWRTRPWQPTTP</sequence>
<proteinExistence type="predicted"/>
<dbReference type="InterPro" id="IPR012902">
    <property type="entry name" value="N_methyl_site"/>
</dbReference>
<comment type="caution">
    <text evidence="1">The sequence shown here is derived from an EMBL/GenBank/DDBJ whole genome shotgun (WGS) entry which is preliminary data.</text>
</comment>
<dbReference type="AlphaFoldDB" id="A0A5C7G6L3"/>
<keyword evidence="2" id="KW-1185">Reference proteome</keyword>
<evidence type="ECO:0000313" key="1">
    <source>
        <dbReference type="EMBL" id="TXG01591.1"/>
    </source>
</evidence>
<dbReference type="PROSITE" id="PS00409">
    <property type="entry name" value="PROKAR_NTER_METHYL"/>
    <property type="match status" value="1"/>
</dbReference>
<organism evidence="1 2">
    <name type="scientific">Massilia arenae</name>
    <dbReference type="NCBI Taxonomy" id="2603288"/>
    <lineage>
        <taxon>Bacteria</taxon>
        <taxon>Pseudomonadati</taxon>
        <taxon>Pseudomonadota</taxon>
        <taxon>Betaproteobacteria</taxon>
        <taxon>Burkholderiales</taxon>
        <taxon>Oxalobacteraceae</taxon>
        <taxon>Telluria group</taxon>
        <taxon>Massilia</taxon>
    </lineage>
</organism>
<reference evidence="1 2" key="1">
    <citation type="submission" date="2019-08" db="EMBL/GenBank/DDBJ databases">
        <title>Massilia golmudensis sp. nov., isolated from sand in the Qinghai-Tibetan Plateau.</title>
        <authorList>
            <person name="Zhang B."/>
        </authorList>
    </citation>
    <scope>NUCLEOTIDE SEQUENCE [LARGE SCALE GENOMIC DNA]</scope>
    <source>
        <strain evidence="1 2">GEM5</strain>
    </source>
</reference>
<dbReference type="NCBIfam" id="TIGR02532">
    <property type="entry name" value="IV_pilin_GFxxxE"/>
    <property type="match status" value="1"/>
</dbReference>